<protein>
    <submittedName>
        <fullName evidence="1">Uncharacterized protein</fullName>
    </submittedName>
</protein>
<sequence length="152" mass="16974">MSTSQTSNNLQDDAPQWLLGIPWEALVVQDALYKAANAPATIPKAEELKLRALAEADRKDHYPSYGFDWALYTIGEVIEEEELDTEGNVDDGLDPLTNEDVLVFVLQRKSGAVSESDLDKPGSPDIMAPLATDAQVEELKRRGWVVRWYKRA</sequence>
<dbReference type="AlphaFoldDB" id="A0A2G8S461"/>
<gene>
    <name evidence="1" type="ORF">GSI_08592</name>
</gene>
<evidence type="ECO:0000313" key="1">
    <source>
        <dbReference type="EMBL" id="PIL28551.1"/>
    </source>
</evidence>
<name>A0A2G8S461_9APHY</name>
<comment type="caution">
    <text evidence="1">The sequence shown here is derived from an EMBL/GenBank/DDBJ whole genome shotgun (WGS) entry which is preliminary data.</text>
</comment>
<keyword evidence="2" id="KW-1185">Reference proteome</keyword>
<proteinExistence type="predicted"/>
<reference evidence="1 2" key="1">
    <citation type="journal article" date="2015" name="Sci. Rep.">
        <title>Chromosome-level genome map provides insights into diverse defense mechanisms in the medicinal fungus Ganoderma sinense.</title>
        <authorList>
            <person name="Zhu Y."/>
            <person name="Xu J."/>
            <person name="Sun C."/>
            <person name="Zhou S."/>
            <person name="Xu H."/>
            <person name="Nelson D.R."/>
            <person name="Qian J."/>
            <person name="Song J."/>
            <person name="Luo H."/>
            <person name="Xiang L."/>
            <person name="Li Y."/>
            <person name="Xu Z."/>
            <person name="Ji A."/>
            <person name="Wang L."/>
            <person name="Lu S."/>
            <person name="Hayward A."/>
            <person name="Sun W."/>
            <person name="Li X."/>
            <person name="Schwartz D.C."/>
            <person name="Wang Y."/>
            <person name="Chen S."/>
        </authorList>
    </citation>
    <scope>NUCLEOTIDE SEQUENCE [LARGE SCALE GENOMIC DNA]</scope>
    <source>
        <strain evidence="1 2">ZZ0214-1</strain>
    </source>
</reference>
<dbReference type="EMBL" id="AYKW01000023">
    <property type="protein sequence ID" value="PIL28551.1"/>
    <property type="molecule type" value="Genomic_DNA"/>
</dbReference>
<dbReference type="Proteomes" id="UP000230002">
    <property type="component" value="Unassembled WGS sequence"/>
</dbReference>
<evidence type="ECO:0000313" key="2">
    <source>
        <dbReference type="Proteomes" id="UP000230002"/>
    </source>
</evidence>
<accession>A0A2G8S461</accession>
<organism evidence="1 2">
    <name type="scientific">Ganoderma sinense ZZ0214-1</name>
    <dbReference type="NCBI Taxonomy" id="1077348"/>
    <lineage>
        <taxon>Eukaryota</taxon>
        <taxon>Fungi</taxon>
        <taxon>Dikarya</taxon>
        <taxon>Basidiomycota</taxon>
        <taxon>Agaricomycotina</taxon>
        <taxon>Agaricomycetes</taxon>
        <taxon>Polyporales</taxon>
        <taxon>Polyporaceae</taxon>
        <taxon>Ganoderma</taxon>
    </lineage>
</organism>